<evidence type="ECO:0000313" key="3">
    <source>
        <dbReference type="Proteomes" id="UP001142055"/>
    </source>
</evidence>
<reference evidence="2" key="1">
    <citation type="submission" date="2022-12" db="EMBL/GenBank/DDBJ databases">
        <title>Genome assemblies of Blomia tropicalis.</title>
        <authorList>
            <person name="Cui Y."/>
        </authorList>
    </citation>
    <scope>NUCLEOTIDE SEQUENCE</scope>
    <source>
        <tissue evidence="2">Adult mites</tissue>
    </source>
</reference>
<comment type="caution">
    <text evidence="2">The sequence shown here is derived from an EMBL/GenBank/DDBJ whole genome shotgun (WGS) entry which is preliminary data.</text>
</comment>
<keyword evidence="1" id="KW-1133">Transmembrane helix</keyword>
<gene>
    <name evidence="2" type="ORF">RDWZM_004938</name>
</gene>
<name>A0A9Q0RLW5_BLOTA</name>
<keyword evidence="1" id="KW-0812">Transmembrane</keyword>
<accession>A0A9Q0RLW5</accession>
<evidence type="ECO:0000256" key="1">
    <source>
        <dbReference type="SAM" id="Phobius"/>
    </source>
</evidence>
<protein>
    <submittedName>
        <fullName evidence="2">Uncharacterized protein</fullName>
    </submittedName>
</protein>
<evidence type="ECO:0000313" key="2">
    <source>
        <dbReference type="EMBL" id="KAJ6219126.1"/>
    </source>
</evidence>
<dbReference type="AlphaFoldDB" id="A0A9Q0RLW5"/>
<keyword evidence="1" id="KW-0472">Membrane</keyword>
<proteinExistence type="predicted"/>
<dbReference type="EMBL" id="JAPWDV010000002">
    <property type="protein sequence ID" value="KAJ6219126.1"/>
    <property type="molecule type" value="Genomic_DNA"/>
</dbReference>
<dbReference type="Proteomes" id="UP001142055">
    <property type="component" value="Chromosome 2"/>
</dbReference>
<organism evidence="2 3">
    <name type="scientific">Blomia tropicalis</name>
    <name type="common">Mite</name>
    <dbReference type="NCBI Taxonomy" id="40697"/>
    <lineage>
        <taxon>Eukaryota</taxon>
        <taxon>Metazoa</taxon>
        <taxon>Ecdysozoa</taxon>
        <taxon>Arthropoda</taxon>
        <taxon>Chelicerata</taxon>
        <taxon>Arachnida</taxon>
        <taxon>Acari</taxon>
        <taxon>Acariformes</taxon>
        <taxon>Sarcoptiformes</taxon>
        <taxon>Astigmata</taxon>
        <taxon>Glycyphagoidea</taxon>
        <taxon>Echimyopodidae</taxon>
        <taxon>Blomia</taxon>
    </lineage>
</organism>
<feature type="transmembrane region" description="Helical" evidence="1">
    <location>
        <begin position="6"/>
        <end position="29"/>
    </location>
</feature>
<keyword evidence="3" id="KW-1185">Reference proteome</keyword>
<sequence length="230" mass="26787">MVSSNLSKIFFTVLVTIYIIVQMSSIVIANSEHKIDCRRIIFHPYCRGISAKRANLQMSPDDPSNDPDNIEPQNEREEMIVSGRNNPSWERFVPSSLNNDKNDDYRSRIPARIYGQHRPDQHEGTNYGTYAAELAGGRDVVANHNVNGNYYYRNSMIPIPNRFYGHEMDHSPQYSLYNRRLSDYLRNQARHNRLVYGRSNDRLNRVIPRQQSFGTAPYDLSYSPYEVQTF</sequence>